<name>A0A9D3QI78_MEGAT</name>
<evidence type="ECO:0000256" key="1">
    <source>
        <dbReference type="ARBA" id="ARBA00038349"/>
    </source>
</evidence>
<evidence type="ECO:0000256" key="2">
    <source>
        <dbReference type="SAM" id="MobiDB-lite"/>
    </source>
</evidence>
<dbReference type="Proteomes" id="UP001046870">
    <property type="component" value="Chromosome 2"/>
</dbReference>
<feature type="region of interest" description="Disordered" evidence="2">
    <location>
        <begin position="422"/>
        <end position="464"/>
    </location>
</feature>
<feature type="compositionally biased region" description="Low complexity" evidence="2">
    <location>
        <begin position="31"/>
        <end position="42"/>
    </location>
</feature>
<feature type="region of interest" description="Disordered" evidence="2">
    <location>
        <begin position="303"/>
        <end position="340"/>
    </location>
</feature>
<feature type="region of interest" description="Disordered" evidence="2">
    <location>
        <begin position="83"/>
        <end position="103"/>
    </location>
</feature>
<dbReference type="PANTHER" id="PTHR22972:SF5">
    <property type="entry name" value="INACTIVE TYROSINE-PROTEIN KINASE PEAK1"/>
    <property type="match status" value="1"/>
</dbReference>
<gene>
    <name evidence="3" type="ORF">MATL_G00029840</name>
</gene>
<organism evidence="3 4">
    <name type="scientific">Megalops atlanticus</name>
    <name type="common">Tarpon</name>
    <name type="synonym">Clupea gigantea</name>
    <dbReference type="NCBI Taxonomy" id="7932"/>
    <lineage>
        <taxon>Eukaryota</taxon>
        <taxon>Metazoa</taxon>
        <taxon>Chordata</taxon>
        <taxon>Craniata</taxon>
        <taxon>Vertebrata</taxon>
        <taxon>Euteleostomi</taxon>
        <taxon>Actinopterygii</taxon>
        <taxon>Neopterygii</taxon>
        <taxon>Teleostei</taxon>
        <taxon>Elopiformes</taxon>
        <taxon>Megalopidae</taxon>
        <taxon>Megalops</taxon>
    </lineage>
</organism>
<feature type="region of interest" description="Disordered" evidence="2">
    <location>
        <begin position="1"/>
        <end position="58"/>
    </location>
</feature>
<evidence type="ECO:0008006" key="5">
    <source>
        <dbReference type="Google" id="ProtNLM"/>
    </source>
</evidence>
<dbReference type="EMBL" id="JAFDVH010000002">
    <property type="protein sequence ID" value="KAG7488009.1"/>
    <property type="molecule type" value="Genomic_DNA"/>
</dbReference>
<feature type="compositionally biased region" description="Basic and acidic residues" evidence="2">
    <location>
        <begin position="1"/>
        <end position="12"/>
    </location>
</feature>
<feature type="compositionally biased region" description="Basic and acidic residues" evidence="2">
    <location>
        <begin position="328"/>
        <end position="338"/>
    </location>
</feature>
<proteinExistence type="inferred from homology"/>
<dbReference type="PANTHER" id="PTHR22972">
    <property type="entry name" value="SERINE/THREONINE PROTEIN KINASE"/>
    <property type="match status" value="1"/>
</dbReference>
<evidence type="ECO:0000313" key="3">
    <source>
        <dbReference type="EMBL" id="KAG7488009.1"/>
    </source>
</evidence>
<dbReference type="GO" id="GO:0004672">
    <property type="term" value="F:protein kinase activity"/>
    <property type="evidence" value="ECO:0007669"/>
    <property type="project" value="TreeGrafter"/>
</dbReference>
<dbReference type="OrthoDB" id="8777612at2759"/>
<comment type="caution">
    <text evidence="3">The sequence shown here is derived from an EMBL/GenBank/DDBJ whole genome shotgun (WGS) entry which is preliminary data.</text>
</comment>
<accession>A0A9D3QI78</accession>
<dbReference type="AlphaFoldDB" id="A0A9D3QI78"/>
<sequence length="647" mass="71145">MDRPAAKMDHVCIRAGRQGHPPPLPAKQRRSLYSQGSSTSLSMDLEPEGDSCSPRGPQNQVPAFSEVFSAPTDCQAPQCPIHHGAGSSHRHQERFFSDNTPPPVPKKLTRALSLPGGCLYPHCSLPSCHQNYGNPLYMLAPIKDPQLSTEKEEEKAVIESTFPSKPLTLLRFDTPDFQLPCFFKNLQDQDQVCLDIQQCHLLFLKRIARQMETTFLCGTETTKEVESIQPQDFKLCEGYQSKQIGDVVFYTVSCPKLPGGIFSAKVYKPNNVSTTLALTKSLPPHTNIQQVLVHFPRSAVADGDAISSPASPGPDETSPQSPCDGSADPDRPQEESRTCKGSTVLSLLSGDCEVDVERDLPWGTLEDFVQDGISLHCSQPQLYERRLSLLLLQLAQGLQHLRRHAATYTELQPQTVALVWSEDTGGRREEAGGTGTSDRAEREQAEKGVGARIEEEHGEGESGWVQKTWKKLGTPRVVITTFQPLSAQGQNAPSEQLQLGSLIQRCLHLPENLTPKDGTASPETPQGSPYSHGLLQLASLLLDKDSRLQMGDAVGILQALLWGPRAELFQQNQPGPFVLHNWLSVKRSLLVLKLAERGLSDDRCSLDWEDCLCLQYLSSTDPDAVLKIATLLSLPGSHNYMSTAVKN</sequence>
<dbReference type="InterPro" id="IPR051511">
    <property type="entry name" value="MitoQC_Scaffold_Kinases"/>
</dbReference>
<reference evidence="3" key="1">
    <citation type="submission" date="2021-01" db="EMBL/GenBank/DDBJ databases">
        <authorList>
            <person name="Zahm M."/>
            <person name="Roques C."/>
            <person name="Cabau C."/>
            <person name="Klopp C."/>
            <person name="Donnadieu C."/>
            <person name="Jouanno E."/>
            <person name="Lampietro C."/>
            <person name="Louis A."/>
            <person name="Herpin A."/>
            <person name="Echchiki A."/>
            <person name="Berthelot C."/>
            <person name="Parey E."/>
            <person name="Roest-Crollius H."/>
            <person name="Braasch I."/>
            <person name="Postlethwait J."/>
            <person name="Bobe J."/>
            <person name="Montfort J."/>
            <person name="Bouchez O."/>
            <person name="Begum T."/>
            <person name="Mejri S."/>
            <person name="Adams A."/>
            <person name="Chen W.-J."/>
            <person name="Guiguen Y."/>
        </authorList>
    </citation>
    <scope>NUCLEOTIDE SEQUENCE</scope>
    <source>
        <strain evidence="3">YG-15Mar2019-1</strain>
        <tissue evidence="3">Brain</tissue>
    </source>
</reference>
<evidence type="ECO:0000313" key="4">
    <source>
        <dbReference type="Proteomes" id="UP001046870"/>
    </source>
</evidence>
<protein>
    <recommendedName>
        <fullName evidence="5">Pseudopodium-enriched atypical kinase 1</fullName>
    </recommendedName>
</protein>
<comment type="similarity">
    <text evidence="1">Belongs to the protein kinase superfamily.</text>
</comment>
<keyword evidence="4" id="KW-1185">Reference proteome</keyword>